<sequence length="91" mass="10818">MDPPKPFPILRLPFLAIEEVFKAMHPIEIINFSMISKRTKGIAKQMRFYPKYKIDLHIKETLEIRFFGTRNVVLYVMTSDKEMDGKIEEKQ</sequence>
<dbReference type="PANTHER" id="PTHR22899:SF1">
    <property type="entry name" value="F-BOX ASSOCIATED DOMAIN-CONTAINING PROTEIN"/>
    <property type="match status" value="1"/>
</dbReference>
<dbReference type="InterPro" id="IPR001810">
    <property type="entry name" value="F-box_dom"/>
</dbReference>
<dbReference type="PANTHER" id="PTHR22899">
    <property type="entry name" value="CYCLIN-RELATED F-BOX FAMILY"/>
    <property type="match status" value="1"/>
</dbReference>
<proteinExistence type="predicted"/>
<dbReference type="EMBL" id="DS270907">
    <property type="protein sequence ID" value="EFO97994.1"/>
    <property type="molecule type" value="Genomic_DNA"/>
</dbReference>
<organism evidence="3">
    <name type="scientific">Caenorhabditis remanei</name>
    <name type="common">Caenorhabditis vulgaris</name>
    <dbReference type="NCBI Taxonomy" id="31234"/>
    <lineage>
        <taxon>Eukaryota</taxon>
        <taxon>Metazoa</taxon>
        <taxon>Ecdysozoa</taxon>
        <taxon>Nematoda</taxon>
        <taxon>Chromadorea</taxon>
        <taxon>Rhabditida</taxon>
        <taxon>Rhabditina</taxon>
        <taxon>Rhabditomorpha</taxon>
        <taxon>Rhabditoidea</taxon>
        <taxon>Rhabditidae</taxon>
        <taxon>Peloderinae</taxon>
        <taxon>Caenorhabditis</taxon>
    </lineage>
</organism>
<protein>
    <recommendedName>
        <fullName evidence="1">F-box domain-containing protein</fullName>
    </recommendedName>
</protein>
<dbReference type="InParanoid" id="E3NVC7"/>
<accession>E3NVC7</accession>
<dbReference type="Pfam" id="PF00646">
    <property type="entry name" value="F-box"/>
    <property type="match status" value="1"/>
</dbReference>
<evidence type="ECO:0000313" key="2">
    <source>
        <dbReference type="EMBL" id="EFO97994.1"/>
    </source>
</evidence>
<dbReference type="InterPro" id="IPR053222">
    <property type="entry name" value="Zygotic_Embryogenesis-Asso"/>
</dbReference>
<gene>
    <name evidence="2" type="ORF">CRE_06264</name>
</gene>
<evidence type="ECO:0000259" key="1">
    <source>
        <dbReference type="PROSITE" id="PS50181"/>
    </source>
</evidence>
<dbReference type="HOGENOM" id="CLU_158846_0_0_1"/>
<evidence type="ECO:0000313" key="3">
    <source>
        <dbReference type="Proteomes" id="UP000008281"/>
    </source>
</evidence>
<keyword evidence="3" id="KW-1185">Reference proteome</keyword>
<reference evidence="2" key="1">
    <citation type="submission" date="2007-07" db="EMBL/GenBank/DDBJ databases">
        <title>PCAP assembly of the Caenorhabditis remanei genome.</title>
        <authorList>
            <consortium name="The Caenorhabditis remanei Sequencing Consortium"/>
            <person name="Wilson R.K."/>
        </authorList>
    </citation>
    <scope>NUCLEOTIDE SEQUENCE [LARGE SCALE GENOMIC DNA]</scope>
    <source>
        <strain evidence="2">PB4641</strain>
    </source>
</reference>
<dbReference type="AlphaFoldDB" id="E3NVC7"/>
<name>E3NVC7_CAERE</name>
<feature type="domain" description="F-box" evidence="1">
    <location>
        <begin position="6"/>
        <end position="52"/>
    </location>
</feature>
<dbReference type="PROSITE" id="PS50181">
    <property type="entry name" value="FBOX"/>
    <property type="match status" value="1"/>
</dbReference>
<dbReference type="Proteomes" id="UP000008281">
    <property type="component" value="Unassembled WGS sequence"/>
</dbReference>